<keyword evidence="9" id="KW-0807">Transducer</keyword>
<evidence type="ECO:0000256" key="4">
    <source>
        <dbReference type="ARBA" id="ARBA00022692"/>
    </source>
</evidence>
<keyword evidence="3" id="KW-1003">Cell membrane</keyword>
<evidence type="ECO:0000256" key="5">
    <source>
        <dbReference type="ARBA" id="ARBA00022989"/>
    </source>
</evidence>
<feature type="non-terminal residue" evidence="12">
    <location>
        <position position="273"/>
    </location>
</feature>
<proteinExistence type="inferred from homology"/>
<dbReference type="EnsemblMetazoa" id="CapteT74636">
    <property type="protein sequence ID" value="CapteP74636"/>
    <property type="gene ID" value="CapteG74636"/>
</dbReference>
<dbReference type="PANTHER" id="PTHR24229:SF40">
    <property type="entry name" value="ALLATOSTATIN C RECEPTOR 1-RELATED"/>
    <property type="match status" value="1"/>
</dbReference>
<dbReference type="PRINTS" id="PR00237">
    <property type="entry name" value="GPCRRHODOPSN"/>
</dbReference>
<keyword evidence="14" id="KW-1185">Reference proteome</keyword>
<dbReference type="Gene3D" id="1.20.1070.10">
    <property type="entry name" value="Rhodopsin 7-helix transmembrane proteins"/>
    <property type="match status" value="1"/>
</dbReference>
<keyword evidence="8" id="KW-0675">Receptor</keyword>
<evidence type="ECO:0000256" key="10">
    <source>
        <dbReference type="SAM" id="Phobius"/>
    </source>
</evidence>
<organism evidence="12">
    <name type="scientific">Capitella teleta</name>
    <name type="common">Polychaete worm</name>
    <dbReference type="NCBI Taxonomy" id="283909"/>
    <lineage>
        <taxon>Eukaryota</taxon>
        <taxon>Metazoa</taxon>
        <taxon>Spiralia</taxon>
        <taxon>Lophotrochozoa</taxon>
        <taxon>Annelida</taxon>
        <taxon>Polychaeta</taxon>
        <taxon>Sedentaria</taxon>
        <taxon>Scolecida</taxon>
        <taxon>Capitellidae</taxon>
        <taxon>Capitella</taxon>
    </lineage>
</organism>
<feature type="transmembrane region" description="Helical" evidence="10">
    <location>
        <begin position="170"/>
        <end position="189"/>
    </location>
</feature>
<feature type="domain" description="G-protein coupled receptors family 1 profile" evidence="11">
    <location>
        <begin position="16"/>
        <end position="261"/>
    </location>
</feature>
<feature type="transmembrane region" description="Helical" evidence="10">
    <location>
        <begin position="115"/>
        <end position="136"/>
    </location>
</feature>
<keyword evidence="4 10" id="KW-0812">Transmembrane</keyword>
<dbReference type="EMBL" id="KB310543">
    <property type="protein sequence ID" value="ELT91373.1"/>
    <property type="molecule type" value="Genomic_DNA"/>
</dbReference>
<evidence type="ECO:0000313" key="14">
    <source>
        <dbReference type="Proteomes" id="UP000014760"/>
    </source>
</evidence>
<dbReference type="PROSITE" id="PS50262">
    <property type="entry name" value="G_PROTEIN_RECEP_F1_2"/>
    <property type="match status" value="1"/>
</dbReference>
<dbReference type="GO" id="GO:0005886">
    <property type="term" value="C:plasma membrane"/>
    <property type="evidence" value="ECO:0007669"/>
    <property type="project" value="UniProtKB-SubCell"/>
</dbReference>
<feature type="transmembrane region" description="Helical" evidence="10">
    <location>
        <begin position="37"/>
        <end position="56"/>
    </location>
</feature>
<evidence type="ECO:0000256" key="8">
    <source>
        <dbReference type="ARBA" id="ARBA00023170"/>
    </source>
</evidence>
<dbReference type="GO" id="GO:0043005">
    <property type="term" value="C:neuron projection"/>
    <property type="evidence" value="ECO:0007669"/>
    <property type="project" value="TreeGrafter"/>
</dbReference>
<dbReference type="OrthoDB" id="6076970at2759"/>
<protein>
    <recommendedName>
        <fullName evidence="11">G-protein coupled receptors family 1 profile domain-containing protein</fullName>
    </recommendedName>
</protein>
<reference evidence="13" key="3">
    <citation type="submission" date="2015-06" db="UniProtKB">
        <authorList>
            <consortium name="EnsemblMetazoa"/>
        </authorList>
    </citation>
    <scope>IDENTIFICATION</scope>
</reference>
<sequence length="273" mass="31323">VVLTLYLITFVFGLVGNTLTIIVVIRYKKMHNVANFFMLNLAIADNLFVLNLPFMAHSTFSKQWVFGSLLCKIMSASYGTNLYASIFTMVLMSLDRLLAGAWPLRSMRYRTVRSAACVCALIWVICITVMTPYWMYADTYTAPNGLLNCRIEWPAASRLTHMLFWANFELIIGFILPIIFMVFSYGMLVRHLFHNHGIFQNQSKTPIKRVTLMVSLVTAIFVVCWTPYHILRYSNTKRSIHFITVAHALVFVSSCCNPVIYGISSQNFREYSQ</sequence>
<dbReference type="PANTHER" id="PTHR24229">
    <property type="entry name" value="NEUROPEPTIDES RECEPTOR"/>
    <property type="match status" value="1"/>
</dbReference>
<feature type="transmembrane region" description="Helical" evidence="10">
    <location>
        <begin position="210"/>
        <end position="228"/>
    </location>
</feature>
<feature type="non-terminal residue" evidence="12">
    <location>
        <position position="1"/>
    </location>
</feature>
<keyword evidence="7 10" id="KW-0472">Membrane</keyword>
<dbReference type="InterPro" id="IPR017452">
    <property type="entry name" value="GPCR_Rhodpsn_7TM"/>
</dbReference>
<dbReference type="Proteomes" id="UP000014760">
    <property type="component" value="Unassembled WGS sequence"/>
</dbReference>
<evidence type="ECO:0000313" key="12">
    <source>
        <dbReference type="EMBL" id="ELT91373.1"/>
    </source>
</evidence>
<feature type="transmembrane region" description="Helical" evidence="10">
    <location>
        <begin position="76"/>
        <end position="94"/>
    </location>
</feature>
<name>R7TCC7_CAPTE</name>
<evidence type="ECO:0000256" key="3">
    <source>
        <dbReference type="ARBA" id="ARBA00022475"/>
    </source>
</evidence>
<dbReference type="OMA" id="MPFLAYS"/>
<accession>R7TCC7</accession>
<keyword evidence="6" id="KW-0297">G-protein coupled receptor</keyword>
<evidence type="ECO:0000256" key="1">
    <source>
        <dbReference type="ARBA" id="ARBA00004651"/>
    </source>
</evidence>
<dbReference type="SMART" id="SM01381">
    <property type="entry name" value="7TM_GPCR_Srsx"/>
    <property type="match status" value="1"/>
</dbReference>
<evidence type="ECO:0000256" key="6">
    <source>
        <dbReference type="ARBA" id="ARBA00023040"/>
    </source>
</evidence>
<evidence type="ECO:0000313" key="13">
    <source>
        <dbReference type="EnsemblMetazoa" id="CapteP74636"/>
    </source>
</evidence>
<evidence type="ECO:0000256" key="9">
    <source>
        <dbReference type="ARBA" id="ARBA00023224"/>
    </source>
</evidence>
<comment type="subcellular location">
    <subcellularLocation>
        <location evidence="1">Cell membrane</location>
        <topology evidence="1">Multi-pass membrane protein</topology>
    </subcellularLocation>
</comment>
<feature type="transmembrane region" description="Helical" evidence="10">
    <location>
        <begin position="240"/>
        <end position="263"/>
    </location>
</feature>
<dbReference type="AlphaFoldDB" id="R7TCC7"/>
<dbReference type="GO" id="GO:0042923">
    <property type="term" value="F:neuropeptide binding"/>
    <property type="evidence" value="ECO:0007669"/>
    <property type="project" value="TreeGrafter"/>
</dbReference>
<dbReference type="EMBL" id="AMQN01002953">
    <property type="status" value="NOT_ANNOTATED_CDS"/>
    <property type="molecule type" value="Genomic_DNA"/>
</dbReference>
<comment type="similarity">
    <text evidence="2">Belongs to the G-protein coupled receptor 1 family.</text>
</comment>
<dbReference type="InterPro" id="IPR000276">
    <property type="entry name" value="GPCR_Rhodpsn"/>
</dbReference>
<dbReference type="Pfam" id="PF00001">
    <property type="entry name" value="7tm_1"/>
    <property type="match status" value="1"/>
</dbReference>
<keyword evidence="5 10" id="KW-1133">Transmembrane helix</keyword>
<evidence type="ECO:0000256" key="2">
    <source>
        <dbReference type="ARBA" id="ARBA00010663"/>
    </source>
</evidence>
<dbReference type="SUPFAM" id="SSF81321">
    <property type="entry name" value="Family A G protein-coupled receptor-like"/>
    <property type="match status" value="1"/>
</dbReference>
<evidence type="ECO:0000256" key="7">
    <source>
        <dbReference type="ARBA" id="ARBA00023136"/>
    </source>
</evidence>
<dbReference type="PRINTS" id="PR01012">
    <property type="entry name" value="NRPEPTIDEYR"/>
</dbReference>
<dbReference type="InterPro" id="IPR000611">
    <property type="entry name" value="NPY_rcpt"/>
</dbReference>
<evidence type="ECO:0000259" key="11">
    <source>
        <dbReference type="PROSITE" id="PS50262"/>
    </source>
</evidence>
<dbReference type="HOGENOM" id="CLU_009579_8_1_1"/>
<reference evidence="14" key="1">
    <citation type="submission" date="2012-12" db="EMBL/GenBank/DDBJ databases">
        <authorList>
            <person name="Hellsten U."/>
            <person name="Grimwood J."/>
            <person name="Chapman J.A."/>
            <person name="Shapiro H."/>
            <person name="Aerts A."/>
            <person name="Otillar R.P."/>
            <person name="Terry A.Y."/>
            <person name="Boore J.L."/>
            <person name="Simakov O."/>
            <person name="Marletaz F."/>
            <person name="Cho S.-J."/>
            <person name="Edsinger-Gonzales E."/>
            <person name="Havlak P."/>
            <person name="Kuo D.-H."/>
            <person name="Larsson T."/>
            <person name="Lv J."/>
            <person name="Arendt D."/>
            <person name="Savage R."/>
            <person name="Osoegawa K."/>
            <person name="de Jong P."/>
            <person name="Lindberg D.R."/>
            <person name="Seaver E.C."/>
            <person name="Weisblat D.A."/>
            <person name="Putnam N.H."/>
            <person name="Grigoriev I.V."/>
            <person name="Rokhsar D.S."/>
        </authorList>
    </citation>
    <scope>NUCLEOTIDE SEQUENCE</scope>
    <source>
        <strain evidence="14">I ESC-2004</strain>
    </source>
</reference>
<reference evidence="12 14" key="2">
    <citation type="journal article" date="2013" name="Nature">
        <title>Insights into bilaterian evolution from three spiralian genomes.</title>
        <authorList>
            <person name="Simakov O."/>
            <person name="Marletaz F."/>
            <person name="Cho S.J."/>
            <person name="Edsinger-Gonzales E."/>
            <person name="Havlak P."/>
            <person name="Hellsten U."/>
            <person name="Kuo D.H."/>
            <person name="Larsson T."/>
            <person name="Lv J."/>
            <person name="Arendt D."/>
            <person name="Savage R."/>
            <person name="Osoegawa K."/>
            <person name="de Jong P."/>
            <person name="Grimwood J."/>
            <person name="Chapman J.A."/>
            <person name="Shapiro H."/>
            <person name="Aerts A."/>
            <person name="Otillar R.P."/>
            <person name="Terry A.Y."/>
            <person name="Boore J.L."/>
            <person name="Grigoriev I.V."/>
            <person name="Lindberg D.R."/>
            <person name="Seaver E.C."/>
            <person name="Weisblat D.A."/>
            <person name="Putnam N.H."/>
            <person name="Rokhsar D.S."/>
        </authorList>
    </citation>
    <scope>NUCLEOTIDE SEQUENCE</scope>
    <source>
        <strain evidence="12 14">I ESC-2004</strain>
    </source>
</reference>
<gene>
    <name evidence="12" type="ORF">CAPTEDRAFT_74636</name>
</gene>
<dbReference type="STRING" id="283909.R7TCC7"/>
<feature type="transmembrane region" description="Helical" evidence="10">
    <location>
        <begin position="6"/>
        <end position="25"/>
    </location>
</feature>
<dbReference type="GO" id="GO:0004983">
    <property type="term" value="F:neuropeptide Y receptor activity"/>
    <property type="evidence" value="ECO:0007669"/>
    <property type="project" value="InterPro"/>
</dbReference>